<comment type="caution">
    <text evidence="2">The sequence shown here is derived from an EMBL/GenBank/DDBJ whole genome shotgun (WGS) entry which is preliminary data.</text>
</comment>
<dbReference type="NCBIfam" id="TIGR01640">
    <property type="entry name" value="F_box_assoc_1"/>
    <property type="match status" value="1"/>
</dbReference>
<reference evidence="2 3" key="1">
    <citation type="submission" date="2020-10" db="EMBL/GenBank/DDBJ databases">
        <title>The Coptis chinensis genome and diversification of protoberbering-type alkaloids.</title>
        <authorList>
            <person name="Wang B."/>
            <person name="Shu S."/>
            <person name="Song C."/>
            <person name="Liu Y."/>
        </authorList>
    </citation>
    <scope>NUCLEOTIDE SEQUENCE [LARGE SCALE GENOMIC DNA]</scope>
    <source>
        <strain evidence="2">HL-2020</strain>
        <tissue evidence="2">Leaf</tissue>
    </source>
</reference>
<dbReference type="OrthoDB" id="687122at2759"/>
<gene>
    <name evidence="2" type="ORF">IFM89_038632</name>
</gene>
<dbReference type="Gene3D" id="1.20.1280.50">
    <property type="match status" value="1"/>
</dbReference>
<name>A0A835I5Z2_9MAGN</name>
<dbReference type="InterPro" id="IPR050796">
    <property type="entry name" value="SCF_F-box_component"/>
</dbReference>
<dbReference type="InterPro" id="IPR013187">
    <property type="entry name" value="F-box-assoc_dom_typ3"/>
</dbReference>
<dbReference type="Pfam" id="PF12937">
    <property type="entry name" value="F-box-like"/>
    <property type="match status" value="1"/>
</dbReference>
<keyword evidence="3" id="KW-1185">Reference proteome</keyword>
<sequence length="375" mass="43824">MKLGEIDVVSKLPLDVVFDIFARLPLKTISQCRWVCKRWYDVVLHPRFAQVHFASNRLQCFAFRDRYRKFYMIDNECFDNFETQVRAYNLEFNEFKENFKAPRFVKQYEVVGSVNGLICFAPARENIYQTSKSRYYICNPITGYYLMLPKSPKNHIRPIASGFGFDSLNNVYKVLRILSDSSENVSEVEVYTFGSDCWRVVALNVPYISDMNLSNVHVNNCLYWVACTSIEIAIIVSFNMATEEFSTIQLPNIGKMSRTGTLIVLRKQLCLIIDGLFDIETEMWEMKFYRILGSLAEEYVIQAKFVWEKGYKMMELIDSKLLLLYLNGLLGYFDSEKMIFNSIQIRNRKRNSELKIDIPILFMGSLFSPSNLGYH</sequence>
<dbReference type="AlphaFoldDB" id="A0A835I5Z2"/>
<evidence type="ECO:0000313" key="3">
    <source>
        <dbReference type="Proteomes" id="UP000631114"/>
    </source>
</evidence>
<organism evidence="2 3">
    <name type="scientific">Coptis chinensis</name>
    <dbReference type="NCBI Taxonomy" id="261450"/>
    <lineage>
        <taxon>Eukaryota</taxon>
        <taxon>Viridiplantae</taxon>
        <taxon>Streptophyta</taxon>
        <taxon>Embryophyta</taxon>
        <taxon>Tracheophyta</taxon>
        <taxon>Spermatophyta</taxon>
        <taxon>Magnoliopsida</taxon>
        <taxon>Ranunculales</taxon>
        <taxon>Ranunculaceae</taxon>
        <taxon>Coptidoideae</taxon>
        <taxon>Coptis</taxon>
    </lineage>
</organism>
<evidence type="ECO:0000313" key="2">
    <source>
        <dbReference type="EMBL" id="KAF9612210.1"/>
    </source>
</evidence>
<dbReference type="Pfam" id="PF08268">
    <property type="entry name" value="FBA_3"/>
    <property type="match status" value="1"/>
</dbReference>
<protein>
    <recommendedName>
        <fullName evidence="1">F-box domain-containing protein</fullName>
    </recommendedName>
</protein>
<dbReference type="InterPro" id="IPR036047">
    <property type="entry name" value="F-box-like_dom_sf"/>
</dbReference>
<dbReference type="Proteomes" id="UP000631114">
    <property type="component" value="Unassembled WGS sequence"/>
</dbReference>
<feature type="domain" description="F-box" evidence="1">
    <location>
        <begin position="6"/>
        <end position="51"/>
    </location>
</feature>
<dbReference type="PANTHER" id="PTHR31672">
    <property type="entry name" value="BNACNNG10540D PROTEIN"/>
    <property type="match status" value="1"/>
</dbReference>
<dbReference type="SMART" id="SM00256">
    <property type="entry name" value="FBOX"/>
    <property type="match status" value="1"/>
</dbReference>
<accession>A0A835I5Z2</accession>
<proteinExistence type="predicted"/>
<evidence type="ECO:0000259" key="1">
    <source>
        <dbReference type="PROSITE" id="PS50181"/>
    </source>
</evidence>
<dbReference type="PROSITE" id="PS50181">
    <property type="entry name" value="FBOX"/>
    <property type="match status" value="1"/>
</dbReference>
<dbReference type="SUPFAM" id="SSF81383">
    <property type="entry name" value="F-box domain"/>
    <property type="match status" value="1"/>
</dbReference>
<dbReference type="EMBL" id="JADFTS010000004">
    <property type="protein sequence ID" value="KAF9612210.1"/>
    <property type="molecule type" value="Genomic_DNA"/>
</dbReference>
<dbReference type="InterPro" id="IPR017451">
    <property type="entry name" value="F-box-assoc_interact_dom"/>
</dbReference>
<dbReference type="PANTHER" id="PTHR31672:SF13">
    <property type="entry name" value="F-BOX PROTEIN CPR30-LIKE"/>
    <property type="match status" value="1"/>
</dbReference>
<dbReference type="InterPro" id="IPR001810">
    <property type="entry name" value="F-box_dom"/>
</dbReference>